<sequence length="174" mass="20399">SNCEHFEIELKQVHEWCNKKQELLNAVLYALTLNIVSKNIVVKKAKALAWTDEIKNTYSNITSFKFSIFWLSQFLCHNNLSNCRCTTIMQYLLAALTKKQSKFLSLILFKCNQYNYPVRYIGNINETSLVFDMPSLVILEKCRAKTVSIRTTRHEKAYFTVILRYLADRMKLLP</sequence>
<reference evidence="1" key="1">
    <citation type="submission" date="2021-06" db="EMBL/GenBank/DDBJ databases">
        <authorList>
            <person name="Kallberg Y."/>
            <person name="Tangrot J."/>
            <person name="Rosling A."/>
        </authorList>
    </citation>
    <scope>NUCLEOTIDE SEQUENCE</scope>
    <source>
        <strain evidence="1">AU212A</strain>
    </source>
</reference>
<dbReference type="Proteomes" id="UP000789860">
    <property type="component" value="Unassembled WGS sequence"/>
</dbReference>
<feature type="non-terminal residue" evidence="1">
    <location>
        <position position="1"/>
    </location>
</feature>
<comment type="caution">
    <text evidence="1">The sequence shown here is derived from an EMBL/GenBank/DDBJ whole genome shotgun (WGS) entry which is preliminary data.</text>
</comment>
<feature type="non-terminal residue" evidence="1">
    <location>
        <position position="174"/>
    </location>
</feature>
<proteinExistence type="predicted"/>
<gene>
    <name evidence="1" type="ORF">SCALOS_LOCUS9062</name>
</gene>
<evidence type="ECO:0000313" key="1">
    <source>
        <dbReference type="EMBL" id="CAG8661898.1"/>
    </source>
</evidence>
<keyword evidence="2" id="KW-1185">Reference proteome</keyword>
<name>A0ACA9NNB6_9GLOM</name>
<accession>A0ACA9NNB6</accession>
<protein>
    <submittedName>
        <fullName evidence="1">10989_t:CDS:1</fullName>
    </submittedName>
</protein>
<dbReference type="EMBL" id="CAJVPM010026415">
    <property type="protein sequence ID" value="CAG8661898.1"/>
    <property type="molecule type" value="Genomic_DNA"/>
</dbReference>
<evidence type="ECO:0000313" key="2">
    <source>
        <dbReference type="Proteomes" id="UP000789860"/>
    </source>
</evidence>
<organism evidence="1 2">
    <name type="scientific">Scutellospora calospora</name>
    <dbReference type="NCBI Taxonomy" id="85575"/>
    <lineage>
        <taxon>Eukaryota</taxon>
        <taxon>Fungi</taxon>
        <taxon>Fungi incertae sedis</taxon>
        <taxon>Mucoromycota</taxon>
        <taxon>Glomeromycotina</taxon>
        <taxon>Glomeromycetes</taxon>
        <taxon>Diversisporales</taxon>
        <taxon>Gigasporaceae</taxon>
        <taxon>Scutellospora</taxon>
    </lineage>
</organism>